<dbReference type="EMBL" id="CAXIPU020000476">
    <property type="protein sequence ID" value="CAL1672267.1"/>
    <property type="molecule type" value="Genomic_DNA"/>
</dbReference>
<sequence>MNLNKEIISNYDASETESTEEREETYDTPDDDVEVIDSQPMKSGETCDTPRGIINEDDDLHEEKSTSSSTEDVRIESEVKRGPGRPKKVKTGKPGRPKRLFHEAANCATSKYEDPTSVEDMLSRTDKQL</sequence>
<evidence type="ECO:0000256" key="1">
    <source>
        <dbReference type="SAM" id="MobiDB-lite"/>
    </source>
</evidence>
<feature type="compositionally biased region" description="Basic residues" evidence="1">
    <location>
        <begin position="82"/>
        <end position="99"/>
    </location>
</feature>
<evidence type="ECO:0000313" key="3">
    <source>
        <dbReference type="Proteomes" id="UP001497644"/>
    </source>
</evidence>
<keyword evidence="3" id="KW-1185">Reference proteome</keyword>
<name>A0AAV2MYF2_9HYME</name>
<feature type="region of interest" description="Disordered" evidence="1">
    <location>
        <begin position="1"/>
        <end position="129"/>
    </location>
</feature>
<accession>A0AAV2MYF2</accession>
<organism evidence="2 3">
    <name type="scientific">Lasius platythorax</name>
    <dbReference type="NCBI Taxonomy" id="488582"/>
    <lineage>
        <taxon>Eukaryota</taxon>
        <taxon>Metazoa</taxon>
        <taxon>Ecdysozoa</taxon>
        <taxon>Arthropoda</taxon>
        <taxon>Hexapoda</taxon>
        <taxon>Insecta</taxon>
        <taxon>Pterygota</taxon>
        <taxon>Neoptera</taxon>
        <taxon>Endopterygota</taxon>
        <taxon>Hymenoptera</taxon>
        <taxon>Apocrita</taxon>
        <taxon>Aculeata</taxon>
        <taxon>Formicoidea</taxon>
        <taxon>Formicidae</taxon>
        <taxon>Formicinae</taxon>
        <taxon>Lasius</taxon>
        <taxon>Lasius</taxon>
    </lineage>
</organism>
<feature type="compositionally biased region" description="Basic and acidic residues" evidence="1">
    <location>
        <begin position="61"/>
        <end position="81"/>
    </location>
</feature>
<dbReference type="AlphaFoldDB" id="A0AAV2MYF2"/>
<evidence type="ECO:0000313" key="2">
    <source>
        <dbReference type="EMBL" id="CAL1672267.1"/>
    </source>
</evidence>
<proteinExistence type="predicted"/>
<gene>
    <name evidence="2" type="ORF">LPLAT_LOCUS6940</name>
</gene>
<reference evidence="2" key="1">
    <citation type="submission" date="2024-04" db="EMBL/GenBank/DDBJ databases">
        <authorList>
            <consortium name="Molecular Ecology Group"/>
        </authorList>
    </citation>
    <scope>NUCLEOTIDE SEQUENCE</scope>
</reference>
<feature type="compositionally biased region" description="Acidic residues" evidence="1">
    <location>
        <begin position="14"/>
        <end position="35"/>
    </location>
</feature>
<protein>
    <submittedName>
        <fullName evidence="2">Uncharacterized protein</fullName>
    </submittedName>
</protein>
<dbReference type="Proteomes" id="UP001497644">
    <property type="component" value="Unassembled WGS sequence"/>
</dbReference>
<comment type="caution">
    <text evidence="2">The sequence shown here is derived from an EMBL/GenBank/DDBJ whole genome shotgun (WGS) entry which is preliminary data.</text>
</comment>